<sequence length="39" mass="4399">MFSGLCFLTAPPPHTSIIHTPYLFCLICFLIGFLDNKLN</sequence>
<gene>
    <name evidence="2" type="ORF">PAUR_b0425</name>
</gene>
<dbReference type="EMBL" id="AQGV01000015">
    <property type="protein sequence ID" value="MBE0370394.1"/>
    <property type="molecule type" value="Genomic_DNA"/>
</dbReference>
<evidence type="ECO:0000256" key="1">
    <source>
        <dbReference type="SAM" id="Phobius"/>
    </source>
</evidence>
<keyword evidence="1" id="KW-0472">Membrane</keyword>
<evidence type="ECO:0000313" key="2">
    <source>
        <dbReference type="EMBL" id="MBE0370394.1"/>
    </source>
</evidence>
<protein>
    <submittedName>
        <fullName evidence="2">Uncharacterized protein</fullName>
    </submittedName>
</protein>
<reference evidence="2 3" key="1">
    <citation type="submission" date="2015-03" db="EMBL/GenBank/DDBJ databases">
        <title>Genome sequence of Pseudoalteromonas aurantia.</title>
        <authorList>
            <person name="Xie B.-B."/>
            <person name="Rong J.-C."/>
            <person name="Qin Q.-L."/>
            <person name="Zhang Y.-Z."/>
        </authorList>
    </citation>
    <scope>NUCLEOTIDE SEQUENCE [LARGE SCALE GENOMIC DNA]</scope>
    <source>
        <strain evidence="2 3">208</strain>
    </source>
</reference>
<keyword evidence="1" id="KW-0812">Transmembrane</keyword>
<feature type="transmembrane region" description="Helical" evidence="1">
    <location>
        <begin position="17"/>
        <end position="34"/>
    </location>
</feature>
<comment type="caution">
    <text evidence="2">The sequence shown here is derived from an EMBL/GenBank/DDBJ whole genome shotgun (WGS) entry which is preliminary data.</text>
</comment>
<name>A0ABR9EHD1_9GAMM</name>
<dbReference type="Proteomes" id="UP000615755">
    <property type="component" value="Unassembled WGS sequence"/>
</dbReference>
<keyword evidence="1" id="KW-1133">Transmembrane helix</keyword>
<accession>A0ABR9EHD1</accession>
<evidence type="ECO:0000313" key="3">
    <source>
        <dbReference type="Proteomes" id="UP000615755"/>
    </source>
</evidence>
<proteinExistence type="predicted"/>
<organism evidence="2 3">
    <name type="scientific">Pseudoalteromonas aurantia 208</name>
    <dbReference type="NCBI Taxonomy" id="1314867"/>
    <lineage>
        <taxon>Bacteria</taxon>
        <taxon>Pseudomonadati</taxon>
        <taxon>Pseudomonadota</taxon>
        <taxon>Gammaproteobacteria</taxon>
        <taxon>Alteromonadales</taxon>
        <taxon>Pseudoalteromonadaceae</taxon>
        <taxon>Pseudoalteromonas</taxon>
    </lineage>
</organism>
<keyword evidence="3" id="KW-1185">Reference proteome</keyword>